<comment type="caution">
    <text evidence="6">The sequence shown here is derived from an EMBL/GenBank/DDBJ whole genome shotgun (WGS) entry which is preliminary data.</text>
</comment>
<feature type="signal peptide" evidence="4">
    <location>
        <begin position="1"/>
        <end position="16"/>
    </location>
</feature>
<reference evidence="6 7" key="1">
    <citation type="journal article" date="2024" name="Science">
        <title>Giant polyketide synthase enzymes in the biosynthesis of giant marine polyether toxins.</title>
        <authorList>
            <person name="Fallon T.R."/>
            <person name="Shende V.V."/>
            <person name="Wierzbicki I.H."/>
            <person name="Pendleton A.L."/>
            <person name="Watervoot N.F."/>
            <person name="Auber R.P."/>
            <person name="Gonzalez D.J."/>
            <person name="Wisecaver J.H."/>
            <person name="Moore B.S."/>
        </authorList>
    </citation>
    <scope>NUCLEOTIDE SEQUENCE [LARGE SCALE GENOMIC DNA]</scope>
    <source>
        <strain evidence="6 7">12B1</strain>
    </source>
</reference>
<organism evidence="6 7">
    <name type="scientific">Prymnesium parvum</name>
    <name type="common">Toxic golden alga</name>
    <dbReference type="NCBI Taxonomy" id="97485"/>
    <lineage>
        <taxon>Eukaryota</taxon>
        <taxon>Haptista</taxon>
        <taxon>Haptophyta</taxon>
        <taxon>Prymnesiophyceae</taxon>
        <taxon>Prymnesiales</taxon>
        <taxon>Prymnesiaceae</taxon>
        <taxon>Prymnesium</taxon>
    </lineage>
</organism>
<proteinExistence type="predicted"/>
<dbReference type="SUPFAM" id="SSF51445">
    <property type="entry name" value="(Trans)glycosidases"/>
    <property type="match status" value="1"/>
</dbReference>
<evidence type="ECO:0000256" key="2">
    <source>
        <dbReference type="ARBA" id="ARBA00022723"/>
    </source>
</evidence>
<dbReference type="AlphaFoldDB" id="A0AB34JTC7"/>
<dbReference type="InterPro" id="IPR006047">
    <property type="entry name" value="GH13_cat_dom"/>
</dbReference>
<dbReference type="SMART" id="SM00642">
    <property type="entry name" value="Aamy"/>
    <property type="match status" value="1"/>
</dbReference>
<keyword evidence="3 4" id="KW-0732">Signal</keyword>
<evidence type="ECO:0000256" key="4">
    <source>
        <dbReference type="SAM" id="SignalP"/>
    </source>
</evidence>
<feature type="domain" description="Glycosyl hydrolase family 13 catalytic" evidence="5">
    <location>
        <begin position="490"/>
        <end position="904"/>
    </location>
</feature>
<dbReference type="PANTHER" id="PTHR10357">
    <property type="entry name" value="ALPHA-AMYLASE FAMILY MEMBER"/>
    <property type="match status" value="1"/>
</dbReference>
<dbReference type="GO" id="GO:0005975">
    <property type="term" value="P:carbohydrate metabolic process"/>
    <property type="evidence" value="ECO:0007669"/>
    <property type="project" value="InterPro"/>
</dbReference>
<dbReference type="EMBL" id="JBGBPQ010000005">
    <property type="protein sequence ID" value="KAL1524272.1"/>
    <property type="molecule type" value="Genomic_DNA"/>
</dbReference>
<gene>
    <name evidence="6" type="ORF">AB1Y20_019175</name>
</gene>
<sequence>MLGAAFLLVAAAAGESEQAQGVLQPADMPVRRAVVTLLYGEGYNNTNLVKLQARALSDVPHSDSVYEHVVMVTRDVPVAMAQSIAAMGSRVINVPVIPMPRSLQEQSKVLGGKSSIMGEVWGTVFTKLHIWNLTEYDQVVFLDSDAFPTSELPSASTIYDECGEAAFCAVRDSMLTTPYGAPLLNAGMMVVRPNKTFYHELLEVLDEWTFDPTTKTPEQTFLSDYHEPSVQGNHTHQMPQAIKWLNATYNFGCHDPAALGENTGIGLGSTQTAPRIWHMCGATKLVNLPLCPQVVQEFDAKAITEAASVDSDVGRALGGLGRRTNFSDLTWPCDFPAAVDFQKMMLEVNPCLRGYQSMDHCLLVGGFSMLDQGTPCDWCGSQLGCILRTPFDLKADENDHCRLHSKNTVGAISRLEGARGLKKKKAKTGDECASVGVNCDKSAFSLADKSIYMLMVDRFGRVAQRKSDRASIVDPPVTLKECREKEADCHVGWDGHVDTCLGDRWCGGTINGITDNLDYIADMGFDCVWVTPVMQTVDHCNEDWCLSAYHGYWPQNFEKVDSRFGTSQDLVLLSQAVKARGMCFILDVVANHVRPVRYEKVRQDLATIFPFNKPEHYHWQRSRAPLNAEDEMSLFEEYARHPMRSEPRAPCEVGDFECPGYNHTMVQNGWFLDDHFHFGLPDLKQENENVSAYFFKWVKDLVEQYALDAIRLDTAGYMPLDFVRQLRQSAGVEFLGEVTASNHSFLEKMLIPSADGAPAAVDAVTDFPGYYSYFEGFCGIRPPHAQKDTLINNGQESQSDLLPPDLTKVLGRMNDVLATKIDPSRLSSFLDSHDESRFSRRCGGDAQRVANALSLLLLAPGVPSVYYGTEQGFNQIDHRVSLWQTRYATDHPMYTLIRKLNYVRKATRGGVFRVVSASQDQLVAVRHLDLSGSMDSTNATGVSNSSDGTNSTEVAVLGNGTGNMTGNATGNETGASIETVAWLFVNNRPSTESGRVLYCTEELTPPLPKEGQHWVDLLSNEHAQFDEHTGCFSASNGNPKLLVSHSTNHSSSLVFDDLLSKVLGYIPREMVPKLNPDLLYPYF</sequence>
<evidence type="ECO:0000256" key="1">
    <source>
        <dbReference type="ARBA" id="ARBA00001913"/>
    </source>
</evidence>
<dbReference type="GO" id="GO:0046872">
    <property type="term" value="F:metal ion binding"/>
    <property type="evidence" value="ECO:0007669"/>
    <property type="project" value="UniProtKB-KW"/>
</dbReference>
<name>A0AB34JTC7_PRYPA</name>
<feature type="chain" id="PRO_5044225286" description="Glycosyl hydrolase family 13 catalytic domain-containing protein" evidence="4">
    <location>
        <begin position="17"/>
        <end position="1083"/>
    </location>
</feature>
<dbReference type="InterPro" id="IPR029044">
    <property type="entry name" value="Nucleotide-diphossugar_trans"/>
</dbReference>
<comment type="cofactor">
    <cofactor evidence="1">
        <name>Ca(2+)</name>
        <dbReference type="ChEBI" id="CHEBI:29108"/>
    </cofactor>
</comment>
<evidence type="ECO:0000313" key="7">
    <source>
        <dbReference type="Proteomes" id="UP001515480"/>
    </source>
</evidence>
<keyword evidence="2" id="KW-0479">Metal-binding</keyword>
<dbReference type="Pfam" id="PF00128">
    <property type="entry name" value="Alpha-amylase"/>
    <property type="match status" value="2"/>
</dbReference>
<evidence type="ECO:0000259" key="5">
    <source>
        <dbReference type="SMART" id="SM00642"/>
    </source>
</evidence>
<keyword evidence="7" id="KW-1185">Reference proteome</keyword>
<accession>A0AB34JTC7</accession>
<dbReference type="InterPro" id="IPR017853">
    <property type="entry name" value="GH"/>
</dbReference>
<evidence type="ECO:0000313" key="6">
    <source>
        <dbReference type="EMBL" id="KAL1524272.1"/>
    </source>
</evidence>
<dbReference type="Gene3D" id="3.90.550.10">
    <property type="entry name" value="Spore Coat Polysaccharide Biosynthesis Protein SpsA, Chain A"/>
    <property type="match status" value="1"/>
</dbReference>
<evidence type="ECO:0000256" key="3">
    <source>
        <dbReference type="ARBA" id="ARBA00022729"/>
    </source>
</evidence>
<dbReference type="Proteomes" id="UP001515480">
    <property type="component" value="Unassembled WGS sequence"/>
</dbReference>
<dbReference type="PANTHER" id="PTHR10357:SF215">
    <property type="entry name" value="ALPHA-AMYLASE 1"/>
    <property type="match status" value="1"/>
</dbReference>
<dbReference type="SUPFAM" id="SSF53448">
    <property type="entry name" value="Nucleotide-diphospho-sugar transferases"/>
    <property type="match status" value="1"/>
</dbReference>
<dbReference type="Gene3D" id="3.20.20.80">
    <property type="entry name" value="Glycosidases"/>
    <property type="match status" value="1"/>
</dbReference>
<protein>
    <recommendedName>
        <fullName evidence="5">Glycosyl hydrolase family 13 catalytic domain-containing protein</fullName>
    </recommendedName>
</protein>